<dbReference type="Proteomes" id="UP000582643">
    <property type="component" value="Unassembled WGS sequence"/>
</dbReference>
<evidence type="ECO:0000313" key="2">
    <source>
        <dbReference type="EMBL" id="MBB4981115.1"/>
    </source>
</evidence>
<proteinExistence type="predicted"/>
<feature type="region of interest" description="Disordered" evidence="1">
    <location>
        <begin position="1"/>
        <end position="46"/>
    </location>
</feature>
<evidence type="ECO:0000256" key="1">
    <source>
        <dbReference type="SAM" id="MobiDB-lite"/>
    </source>
</evidence>
<gene>
    <name evidence="2" type="ORF">GGE06_002023</name>
</gene>
<accession>A0A7W7TXC9</accession>
<dbReference type="AlphaFoldDB" id="A0A7W7TXC9"/>
<comment type="caution">
    <text evidence="2">The sequence shown here is derived from an EMBL/GenBank/DDBJ whole genome shotgun (WGS) entry which is preliminary data.</text>
</comment>
<reference evidence="2 3" key="1">
    <citation type="submission" date="2020-08" db="EMBL/GenBank/DDBJ databases">
        <title>Genomic Encyclopedia of Type Strains, Phase III (KMG-III): the genomes of soil and plant-associated and newly described type strains.</title>
        <authorList>
            <person name="Whitman W."/>
        </authorList>
    </citation>
    <scope>NUCLEOTIDE SEQUENCE [LARGE SCALE GENOMIC DNA]</scope>
    <source>
        <strain evidence="2 3">SFB5A</strain>
    </source>
</reference>
<keyword evidence="3" id="KW-1185">Reference proteome</keyword>
<protein>
    <submittedName>
        <fullName evidence="2">Uncharacterized protein</fullName>
    </submittedName>
</protein>
<dbReference type="RefSeq" id="WP_147321022.1">
    <property type="nucleotide sequence ID" value="NZ_JACHJY010000002.1"/>
</dbReference>
<name>A0A7W7TXC9_9ACTN</name>
<organism evidence="2 3">
    <name type="scientific">Streptomyces nymphaeiformis</name>
    <dbReference type="NCBI Taxonomy" id="2663842"/>
    <lineage>
        <taxon>Bacteria</taxon>
        <taxon>Bacillati</taxon>
        <taxon>Actinomycetota</taxon>
        <taxon>Actinomycetes</taxon>
        <taxon>Kitasatosporales</taxon>
        <taxon>Streptomycetaceae</taxon>
        <taxon>Streptomyces</taxon>
    </lineage>
</organism>
<evidence type="ECO:0000313" key="3">
    <source>
        <dbReference type="Proteomes" id="UP000582643"/>
    </source>
</evidence>
<sequence>MTFNPLGDGAQLGYVTETTDPLTGADEVRRGLPPRPRTATASGGRLTPVCSAGSSAVDHIVIKAKDPDGSFFEGALH</sequence>
<dbReference type="EMBL" id="JACHJY010000002">
    <property type="protein sequence ID" value="MBB4981115.1"/>
    <property type="molecule type" value="Genomic_DNA"/>
</dbReference>